<feature type="transmembrane region" description="Helical" evidence="1">
    <location>
        <begin position="64"/>
        <end position="81"/>
    </location>
</feature>
<feature type="transmembrane region" description="Helical" evidence="1">
    <location>
        <begin position="140"/>
        <end position="163"/>
    </location>
</feature>
<keyword evidence="1" id="KW-0812">Transmembrane</keyword>
<evidence type="ECO:0000256" key="1">
    <source>
        <dbReference type="SAM" id="Phobius"/>
    </source>
</evidence>
<keyword evidence="3" id="KW-1185">Reference proteome</keyword>
<dbReference type="AlphaFoldDB" id="A0A0A1SMD1"/>
<protein>
    <recommendedName>
        <fullName evidence="4">MARVEL domain-containing protein</fullName>
    </recommendedName>
</protein>
<keyword evidence="1" id="KW-1133">Transmembrane helix</keyword>
<dbReference type="EMBL" id="CDHN01000001">
    <property type="protein sequence ID" value="CEJ81493.1"/>
    <property type="molecule type" value="Genomic_DNA"/>
</dbReference>
<evidence type="ECO:0008006" key="4">
    <source>
        <dbReference type="Google" id="ProtNLM"/>
    </source>
</evidence>
<keyword evidence="1" id="KW-0472">Membrane</keyword>
<proteinExistence type="predicted"/>
<evidence type="ECO:0000313" key="2">
    <source>
        <dbReference type="EMBL" id="CEJ81493.1"/>
    </source>
</evidence>
<dbReference type="OrthoDB" id="5363290at2759"/>
<gene>
    <name evidence="2" type="ORF">VHEMI01615</name>
</gene>
<feature type="transmembrane region" description="Helical" evidence="1">
    <location>
        <begin position="183"/>
        <end position="201"/>
    </location>
</feature>
<dbReference type="PANTHER" id="PTHR42083">
    <property type="entry name" value="MARVEL DOMAIN-CONTAINING PROTEIN"/>
    <property type="match status" value="1"/>
</dbReference>
<reference evidence="2 3" key="1">
    <citation type="journal article" date="2015" name="Genome Announc.">
        <title>Draft Genome Sequence and Gene Annotation of the Entomopathogenic Fungus Verticillium hemipterigenum.</title>
        <authorList>
            <person name="Horn F."/>
            <person name="Habel A."/>
            <person name="Scharf D.H."/>
            <person name="Dworschak J."/>
            <person name="Brakhage A.A."/>
            <person name="Guthke R."/>
            <person name="Hertweck C."/>
            <person name="Linde J."/>
        </authorList>
    </citation>
    <scope>NUCLEOTIDE SEQUENCE [LARGE SCALE GENOMIC DNA]</scope>
</reference>
<dbReference type="Proteomes" id="UP000039046">
    <property type="component" value="Unassembled WGS sequence"/>
</dbReference>
<dbReference type="STRING" id="1531966.A0A0A1SMD1"/>
<sequence length="249" mass="27418">MKFSAALKAAKSAQQAHSAANDFRHADKRQMGRDAGHFAYTQGTDKGKTVAKTWLKTFEVIPRVICRGTQFILALIAIGFYGHRVDADRKDGSGFSPEWLFAVIIGGLSAVTSMLFLATASAGMIPFVGSKLKMLKTYRAFWWDGVLFVSWMVVFGIFAKIFLKRQDGDTYKGADTHAMKTAIWVDLISALFWMVSAGYGCGKTFLGRKVDGVTEKAGNKMFQQQPQPDPHGQYSQQGYPGFAGYPQAV</sequence>
<accession>A0A0A1SMD1</accession>
<dbReference type="PANTHER" id="PTHR42083:SF1">
    <property type="entry name" value="MARVEL DOMAIN-CONTAINING PROTEIN"/>
    <property type="match status" value="1"/>
</dbReference>
<dbReference type="HOGENOM" id="CLU_096567_0_0_1"/>
<feature type="transmembrane region" description="Helical" evidence="1">
    <location>
        <begin position="101"/>
        <end position="128"/>
    </location>
</feature>
<organism evidence="2 3">
    <name type="scientific">[Torrubiella] hemipterigena</name>
    <dbReference type="NCBI Taxonomy" id="1531966"/>
    <lineage>
        <taxon>Eukaryota</taxon>
        <taxon>Fungi</taxon>
        <taxon>Dikarya</taxon>
        <taxon>Ascomycota</taxon>
        <taxon>Pezizomycotina</taxon>
        <taxon>Sordariomycetes</taxon>
        <taxon>Hypocreomycetidae</taxon>
        <taxon>Hypocreales</taxon>
        <taxon>Clavicipitaceae</taxon>
        <taxon>Clavicipitaceae incertae sedis</taxon>
        <taxon>'Torrubiella' clade</taxon>
    </lineage>
</organism>
<evidence type="ECO:0000313" key="3">
    <source>
        <dbReference type="Proteomes" id="UP000039046"/>
    </source>
</evidence>
<name>A0A0A1SMD1_9HYPO</name>